<sequence length="871" mass="92292">MADPRLWQDPTTEAPSAGLRRSFLCSNGQRRSSMAGCTAHSVRCGAARQQPTPISRRPSHATLIQRTLSSSLVLSSDTDLSSLDVPPIDSTAAAEMLVPSPQWGGTSTSHSQHGCGQVPSLTTFSSELRTSLDFAQQLDIEAEKELHALWWALWSATHSEAMLKSALQSRQTQWNPYRPVRGGPEVKAEILRSEVAEFQAMVPRDSLYIRGVAVLPPTSSSTGSVSRADSNATVRNPWPSPIALCGSGEPRKTVTSKPTVAEETLVIDGPSAMGVVSQSAPATSPTLDSPGAVVHDSAWWAVRCAESAAALFHYIWEAAVVPYYASMPSAFFVASRHSDGAATQTSGSLLSFVPLLAARDDRDSSGLVTAFGTTREEVQKTSCDARRHLSPPLSTALPVQKRNLFSRDDIQLPFVETARAQRCGTSVVSHVVAPHDFDISDDSLEVEVLDENIGSSIGGLQQDTMVFTGKKHDQNAATLDPAETRPKRNGQEGHRPSTASVHGANTTLVEVRALDKAPRELTEAATSTAQQRAALDRSQSVSIPATMTVSHSGAIAISSASAGGALFGKPASRREVPLFLTTAKALTNAPRASSPLALRASAHQRLSRLQQQTTDAEGAAFPAEVTAAEVDERPPQRVYPGSGTSQTRGNRAAASSARGKASSAARINSRTASAARASHMGRAEMSLATGTASSAQHALQLLDKRSRSTLRSQVRQRNPSPVSNAARAAEKSKSMMAELSPPQTCASRAQRRGILSPVQLPLHGKQQRAAGQAKKREGSETSAPASFGLSGKMPPSARLGPLREAAVHSASTELRRPAALSSTGIPNANVFSPATRNTSVGARRSGKAPQRSLSKSKCVPETQQRPTTAQR</sequence>
<protein>
    <submittedName>
        <fullName evidence="2">Uncharacterized protein</fullName>
    </submittedName>
</protein>
<proteinExistence type="predicted"/>
<reference evidence="2 3" key="1">
    <citation type="submission" date="2021-03" db="EMBL/GenBank/DDBJ databases">
        <title>Leishmania (Mundinia) martiniquensis Genome sequencing and assembly.</title>
        <authorList>
            <person name="Almutairi H."/>
            <person name="Gatherer D."/>
        </authorList>
    </citation>
    <scope>NUCLEOTIDE SEQUENCE [LARGE SCALE GENOMIC DNA]</scope>
    <source>
        <strain evidence="2">LSCM1</strain>
    </source>
</reference>
<keyword evidence="3" id="KW-1185">Reference proteome</keyword>
<dbReference type="GeneID" id="92510806"/>
<feature type="compositionally biased region" description="Polar residues" evidence="1">
    <location>
        <begin position="709"/>
        <end position="723"/>
    </location>
</feature>
<evidence type="ECO:0000313" key="3">
    <source>
        <dbReference type="Proteomes" id="UP000673552"/>
    </source>
</evidence>
<dbReference type="EMBL" id="JAFEUZ010000036">
    <property type="protein sequence ID" value="KAG5464462.1"/>
    <property type="molecule type" value="Genomic_DNA"/>
</dbReference>
<feature type="region of interest" description="Disordered" evidence="1">
    <location>
        <begin position="707"/>
        <end position="871"/>
    </location>
</feature>
<dbReference type="AlphaFoldDB" id="A0A836GC91"/>
<evidence type="ECO:0000256" key="1">
    <source>
        <dbReference type="SAM" id="MobiDB-lite"/>
    </source>
</evidence>
<feature type="compositionally biased region" description="Polar residues" evidence="1">
    <location>
        <begin position="820"/>
        <end position="840"/>
    </location>
</feature>
<feature type="compositionally biased region" description="Polar residues" evidence="1">
    <location>
        <begin position="851"/>
        <end position="871"/>
    </location>
</feature>
<evidence type="ECO:0000313" key="2">
    <source>
        <dbReference type="EMBL" id="KAG5464462.1"/>
    </source>
</evidence>
<dbReference type="OrthoDB" id="266688at2759"/>
<feature type="compositionally biased region" description="Low complexity" evidence="1">
    <location>
        <begin position="648"/>
        <end position="666"/>
    </location>
</feature>
<dbReference type="KEGG" id="lmat:92510806"/>
<feature type="region of interest" description="Disordered" evidence="1">
    <location>
        <begin position="626"/>
        <end position="679"/>
    </location>
</feature>
<name>A0A836GC91_9TRYP</name>
<comment type="caution">
    <text evidence="2">The sequence shown here is derived from an EMBL/GenBank/DDBJ whole genome shotgun (WGS) entry which is preliminary data.</text>
</comment>
<dbReference type="RefSeq" id="XP_067174399.1">
    <property type="nucleotide sequence ID" value="XM_067318294.1"/>
</dbReference>
<feature type="compositionally biased region" description="Polar residues" evidence="1">
    <location>
        <begin position="524"/>
        <end position="540"/>
    </location>
</feature>
<accession>A0A836GC91</accession>
<feature type="compositionally biased region" description="Basic and acidic residues" evidence="1">
    <location>
        <begin position="482"/>
        <end position="495"/>
    </location>
</feature>
<dbReference type="Proteomes" id="UP000673552">
    <property type="component" value="Chromosome 36"/>
</dbReference>
<feature type="region of interest" description="Disordered" evidence="1">
    <location>
        <begin position="519"/>
        <end position="540"/>
    </location>
</feature>
<organism evidence="2 3">
    <name type="scientific">Leishmania martiniquensis</name>
    <dbReference type="NCBI Taxonomy" id="1580590"/>
    <lineage>
        <taxon>Eukaryota</taxon>
        <taxon>Discoba</taxon>
        <taxon>Euglenozoa</taxon>
        <taxon>Kinetoplastea</taxon>
        <taxon>Metakinetoplastina</taxon>
        <taxon>Trypanosomatida</taxon>
        <taxon>Trypanosomatidae</taxon>
        <taxon>Leishmaniinae</taxon>
        <taxon>Leishmania</taxon>
    </lineage>
</organism>
<gene>
    <name evidence="2" type="ORF">LSCM1_00651</name>
</gene>
<feature type="region of interest" description="Disordered" evidence="1">
    <location>
        <begin position="474"/>
        <end position="504"/>
    </location>
</feature>